<name>A0A9N8DP21_9STRA</name>
<dbReference type="GO" id="GO:0008237">
    <property type="term" value="F:metallopeptidase activity"/>
    <property type="evidence" value="ECO:0007669"/>
    <property type="project" value="InterPro"/>
</dbReference>
<accession>A0A9N8DP21</accession>
<dbReference type="Gene3D" id="3.40.390.10">
    <property type="entry name" value="Collagenase (Catalytic Domain)"/>
    <property type="match status" value="1"/>
</dbReference>
<dbReference type="Proteomes" id="UP001153069">
    <property type="component" value="Unassembled WGS sequence"/>
</dbReference>
<evidence type="ECO:0000313" key="3">
    <source>
        <dbReference type="Proteomes" id="UP001153069"/>
    </source>
</evidence>
<keyword evidence="1" id="KW-0732">Signal</keyword>
<feature type="chain" id="PRO_5040419833" description="Peptidase M12B domain-containing protein" evidence="1">
    <location>
        <begin position="22"/>
        <end position="459"/>
    </location>
</feature>
<proteinExistence type="predicted"/>
<dbReference type="EMBL" id="CAICTM010000268">
    <property type="protein sequence ID" value="CAB9506507.1"/>
    <property type="molecule type" value="Genomic_DNA"/>
</dbReference>
<evidence type="ECO:0000256" key="1">
    <source>
        <dbReference type="SAM" id="SignalP"/>
    </source>
</evidence>
<keyword evidence="3" id="KW-1185">Reference proteome</keyword>
<evidence type="ECO:0000313" key="2">
    <source>
        <dbReference type="EMBL" id="CAB9506507.1"/>
    </source>
</evidence>
<dbReference type="OrthoDB" id="9942326at2759"/>
<dbReference type="SUPFAM" id="SSF55486">
    <property type="entry name" value="Metalloproteases ('zincins'), catalytic domain"/>
    <property type="match status" value="1"/>
</dbReference>
<comment type="caution">
    <text evidence="2">The sequence shown here is derived from an EMBL/GenBank/DDBJ whole genome shotgun (WGS) entry which is preliminary data.</text>
</comment>
<dbReference type="AlphaFoldDB" id="A0A9N8DP21"/>
<dbReference type="Pfam" id="PF13688">
    <property type="entry name" value="Reprolysin_5"/>
    <property type="match status" value="1"/>
</dbReference>
<sequence length="459" mass="49862">MRLAHYYFVSLGLFFTSWTNAQDIKPVSEVYQNAANDVNATNKVNTTASLVDLSELRTEVPFYEKDTLTMQLMDDLPVWTIHSIQKSDPVLGYWSGLSPDRMVSGRLLNYIHPSTGIVVIRGVVHDLANDISYQIKPDGQGEDTVTKIRSGDLPPVGDSRVPIWSQIVTFARNPWGVATGVAKSVGWKLQSLTKSQEEMARNAVTVDIMVIWTPNAECAVSSQSVDCSLTDTTLANMEADIAMWVVETNTVHSNSGTGITFNVVHQQRDTSGYRETADASCILCDLTDTCHCQLGYIHGLRNDYKADLVTLIADTINLSSSAVCGIAWIGSCCQFNACYGFSVNDAACTNSGYVPAHEFGHNMGCRHDRGTSSTQQCPSDACTSCDTNFGYRVPGQFRTIMAYNCDTYTTQCDGTATASCPVIPYFSGEAEYNGNSLGGAENNCRGAIISSKGAIAGFR</sequence>
<dbReference type="InterPro" id="IPR024079">
    <property type="entry name" value="MetalloPept_cat_dom_sf"/>
</dbReference>
<organism evidence="2 3">
    <name type="scientific">Seminavis robusta</name>
    <dbReference type="NCBI Taxonomy" id="568900"/>
    <lineage>
        <taxon>Eukaryota</taxon>
        <taxon>Sar</taxon>
        <taxon>Stramenopiles</taxon>
        <taxon>Ochrophyta</taxon>
        <taxon>Bacillariophyta</taxon>
        <taxon>Bacillariophyceae</taxon>
        <taxon>Bacillariophycidae</taxon>
        <taxon>Naviculales</taxon>
        <taxon>Naviculaceae</taxon>
        <taxon>Seminavis</taxon>
    </lineage>
</organism>
<gene>
    <name evidence="2" type="ORF">SEMRO_269_G103970.1</name>
</gene>
<feature type="signal peptide" evidence="1">
    <location>
        <begin position="1"/>
        <end position="21"/>
    </location>
</feature>
<evidence type="ECO:0008006" key="4">
    <source>
        <dbReference type="Google" id="ProtNLM"/>
    </source>
</evidence>
<protein>
    <recommendedName>
        <fullName evidence="4">Peptidase M12B domain-containing protein</fullName>
    </recommendedName>
</protein>
<reference evidence="2" key="1">
    <citation type="submission" date="2020-06" db="EMBL/GenBank/DDBJ databases">
        <authorList>
            <consortium name="Plant Systems Biology data submission"/>
        </authorList>
    </citation>
    <scope>NUCLEOTIDE SEQUENCE</scope>
    <source>
        <strain evidence="2">D6</strain>
    </source>
</reference>